<evidence type="ECO:0000256" key="2">
    <source>
        <dbReference type="ARBA" id="ARBA00022801"/>
    </source>
</evidence>
<name>A0A537LFQ4_9BACT</name>
<dbReference type="CDD" id="cd03443">
    <property type="entry name" value="PaaI_thioesterase"/>
    <property type="match status" value="1"/>
</dbReference>
<keyword evidence="2" id="KW-0378">Hydrolase</keyword>
<keyword evidence="3" id="KW-0472">Membrane</keyword>
<keyword evidence="3" id="KW-0812">Transmembrane</keyword>
<dbReference type="Pfam" id="PF03061">
    <property type="entry name" value="4HBT"/>
    <property type="match status" value="1"/>
</dbReference>
<organism evidence="5 6">
    <name type="scientific">Candidatus Segetimicrobium genomatis</name>
    <dbReference type="NCBI Taxonomy" id="2569760"/>
    <lineage>
        <taxon>Bacteria</taxon>
        <taxon>Bacillati</taxon>
        <taxon>Candidatus Sysuimicrobiota</taxon>
        <taxon>Candidatus Sysuimicrobiia</taxon>
        <taxon>Candidatus Sysuimicrobiales</taxon>
        <taxon>Candidatus Segetimicrobiaceae</taxon>
        <taxon>Candidatus Segetimicrobium</taxon>
    </lineage>
</organism>
<dbReference type="SUPFAM" id="SSF54637">
    <property type="entry name" value="Thioesterase/thiol ester dehydrase-isomerase"/>
    <property type="match status" value="1"/>
</dbReference>
<evidence type="ECO:0000259" key="4">
    <source>
        <dbReference type="Pfam" id="PF03061"/>
    </source>
</evidence>
<accession>A0A537LFQ4</accession>
<gene>
    <name evidence="5" type="ORF">E6H01_00335</name>
</gene>
<proteinExistence type="inferred from homology"/>
<dbReference type="InterPro" id="IPR006683">
    <property type="entry name" value="Thioestr_dom"/>
</dbReference>
<dbReference type="InterPro" id="IPR029069">
    <property type="entry name" value="HotDog_dom_sf"/>
</dbReference>
<keyword evidence="3" id="KW-1133">Transmembrane helix</keyword>
<evidence type="ECO:0000256" key="3">
    <source>
        <dbReference type="SAM" id="Phobius"/>
    </source>
</evidence>
<sequence length="97" mass="10408">MPYSDRLLANTTSPYVHGGAIATLIDVAGNFAVIAAIDRDIPTIDLRVDYLRPVRKGALRAVGRTVKVGRRLGIADVEVFDEDGQIVAIGRGLFSTV</sequence>
<feature type="domain" description="Thioesterase" evidence="4">
    <location>
        <begin position="15"/>
        <end position="87"/>
    </location>
</feature>
<dbReference type="AlphaFoldDB" id="A0A537LFQ4"/>
<protein>
    <submittedName>
        <fullName evidence="5">PaaI family thioesterase</fullName>
    </submittedName>
</protein>
<evidence type="ECO:0000256" key="1">
    <source>
        <dbReference type="ARBA" id="ARBA00008324"/>
    </source>
</evidence>
<evidence type="ECO:0000313" key="6">
    <source>
        <dbReference type="Proteomes" id="UP000319353"/>
    </source>
</evidence>
<comment type="caution">
    <text evidence="5">The sequence shown here is derived from an EMBL/GenBank/DDBJ whole genome shotgun (WGS) entry which is preliminary data.</text>
</comment>
<dbReference type="InterPro" id="IPR039298">
    <property type="entry name" value="ACOT13"/>
</dbReference>
<reference evidence="5 6" key="1">
    <citation type="journal article" date="2019" name="Nat. Microbiol.">
        <title>Mediterranean grassland soil C-N compound turnover is dependent on rainfall and depth, and is mediated by genomically divergent microorganisms.</title>
        <authorList>
            <person name="Diamond S."/>
            <person name="Andeer P.F."/>
            <person name="Li Z."/>
            <person name="Crits-Christoph A."/>
            <person name="Burstein D."/>
            <person name="Anantharaman K."/>
            <person name="Lane K.R."/>
            <person name="Thomas B.C."/>
            <person name="Pan C."/>
            <person name="Northen T.R."/>
            <person name="Banfield J.F."/>
        </authorList>
    </citation>
    <scope>NUCLEOTIDE SEQUENCE [LARGE SCALE GENOMIC DNA]</scope>
    <source>
        <strain evidence="5">NP_4</strain>
    </source>
</reference>
<dbReference type="Proteomes" id="UP000319353">
    <property type="component" value="Unassembled WGS sequence"/>
</dbReference>
<dbReference type="Gene3D" id="3.10.129.10">
    <property type="entry name" value="Hotdog Thioesterase"/>
    <property type="match status" value="1"/>
</dbReference>
<dbReference type="NCBIfam" id="TIGR00369">
    <property type="entry name" value="unchar_dom_1"/>
    <property type="match status" value="1"/>
</dbReference>
<dbReference type="PANTHER" id="PTHR21660:SF1">
    <property type="entry name" value="ACYL-COENZYME A THIOESTERASE 13"/>
    <property type="match status" value="1"/>
</dbReference>
<comment type="similarity">
    <text evidence="1">Belongs to the thioesterase PaaI family.</text>
</comment>
<evidence type="ECO:0000313" key="5">
    <source>
        <dbReference type="EMBL" id="TMJ06854.1"/>
    </source>
</evidence>
<feature type="transmembrane region" description="Helical" evidence="3">
    <location>
        <begin position="15"/>
        <end position="37"/>
    </location>
</feature>
<dbReference type="InterPro" id="IPR003736">
    <property type="entry name" value="PAAI_dom"/>
</dbReference>
<dbReference type="PANTHER" id="PTHR21660">
    <property type="entry name" value="THIOESTERASE SUPERFAMILY MEMBER-RELATED"/>
    <property type="match status" value="1"/>
</dbReference>
<dbReference type="GO" id="GO:0047617">
    <property type="term" value="F:fatty acyl-CoA hydrolase activity"/>
    <property type="evidence" value="ECO:0007669"/>
    <property type="project" value="InterPro"/>
</dbReference>
<dbReference type="EMBL" id="VBAL01000006">
    <property type="protein sequence ID" value="TMJ06854.1"/>
    <property type="molecule type" value="Genomic_DNA"/>
</dbReference>